<dbReference type="InterPro" id="IPR013785">
    <property type="entry name" value="Aldolase_TIM"/>
</dbReference>
<feature type="domain" description="NADH:flavin oxidoreductase/NADH oxidase N-terminal" evidence="10">
    <location>
        <begin position="3"/>
        <end position="323"/>
    </location>
</feature>
<dbReference type="InterPro" id="IPR006016">
    <property type="entry name" value="UspA"/>
</dbReference>
<accession>A0A401FUE6</accession>
<evidence type="ECO:0000256" key="6">
    <source>
        <dbReference type="ARBA" id="ARBA00023002"/>
    </source>
</evidence>
<evidence type="ECO:0000256" key="7">
    <source>
        <dbReference type="ARBA" id="ARBA00023004"/>
    </source>
</evidence>
<evidence type="ECO:0000256" key="5">
    <source>
        <dbReference type="ARBA" id="ARBA00022723"/>
    </source>
</evidence>
<dbReference type="GO" id="GO:0016491">
    <property type="term" value="F:oxidoreductase activity"/>
    <property type="evidence" value="ECO:0007669"/>
    <property type="project" value="UniProtKB-KW"/>
</dbReference>
<dbReference type="GO" id="GO:0010181">
    <property type="term" value="F:FMN binding"/>
    <property type="evidence" value="ECO:0007669"/>
    <property type="project" value="InterPro"/>
</dbReference>
<keyword evidence="4" id="KW-0288">FMN</keyword>
<keyword evidence="7" id="KW-0408">Iron</keyword>
<dbReference type="Pfam" id="PF00724">
    <property type="entry name" value="Oxidored_FMN"/>
    <property type="match status" value="1"/>
</dbReference>
<dbReference type="Pfam" id="PF00582">
    <property type="entry name" value="Usp"/>
    <property type="match status" value="1"/>
</dbReference>
<feature type="domain" description="UspA" evidence="9">
    <location>
        <begin position="560"/>
        <end position="608"/>
    </location>
</feature>
<reference evidence="12" key="1">
    <citation type="submission" date="2017-11" db="EMBL/GenBank/DDBJ databases">
        <authorList>
            <person name="Watanabe M."/>
            <person name="Kojima H."/>
        </authorList>
    </citation>
    <scope>NUCLEOTIDE SEQUENCE [LARGE SCALE GENOMIC DNA]</scope>
    <source>
        <strain evidence="12">Tokyo 01</strain>
    </source>
</reference>
<dbReference type="Gene3D" id="3.40.50.12370">
    <property type="match status" value="1"/>
</dbReference>
<evidence type="ECO:0000259" key="10">
    <source>
        <dbReference type="Pfam" id="PF00724"/>
    </source>
</evidence>
<keyword evidence="8" id="KW-0411">Iron-sulfur</keyword>
<comment type="cofactor">
    <cofactor evidence="2">
        <name>[4Fe-4S] cluster</name>
        <dbReference type="ChEBI" id="CHEBI:49883"/>
    </cofactor>
</comment>
<dbReference type="PANTHER" id="PTHR42917">
    <property type="entry name" value="2,4-DIENOYL-COA REDUCTASE"/>
    <property type="match status" value="1"/>
</dbReference>
<evidence type="ECO:0000256" key="1">
    <source>
        <dbReference type="ARBA" id="ARBA00001917"/>
    </source>
</evidence>
<dbReference type="PANTHER" id="PTHR42917:SF2">
    <property type="entry name" value="2,4-DIENOYL-COA REDUCTASE [(2E)-ENOYL-COA-PRODUCING]"/>
    <property type="match status" value="1"/>
</dbReference>
<comment type="cofactor">
    <cofactor evidence="1">
        <name>FMN</name>
        <dbReference type="ChEBI" id="CHEBI:58210"/>
    </cofactor>
</comment>
<keyword evidence="5" id="KW-0479">Metal-binding</keyword>
<evidence type="ECO:0000313" key="11">
    <source>
        <dbReference type="EMBL" id="GBC60589.1"/>
    </source>
</evidence>
<dbReference type="GO" id="GO:0046872">
    <property type="term" value="F:metal ion binding"/>
    <property type="evidence" value="ECO:0007669"/>
    <property type="project" value="UniProtKB-KW"/>
</dbReference>
<name>A0A401FUE6_9BACT</name>
<evidence type="ECO:0000256" key="3">
    <source>
        <dbReference type="ARBA" id="ARBA00022630"/>
    </source>
</evidence>
<gene>
    <name evidence="11" type="ORF">DENIS_1546</name>
</gene>
<dbReference type="Gene3D" id="3.20.20.70">
    <property type="entry name" value="Aldolase class I"/>
    <property type="match status" value="1"/>
</dbReference>
<proteinExistence type="predicted"/>
<dbReference type="InterPro" id="IPR051793">
    <property type="entry name" value="NADH:flavin_oxidoreductase"/>
</dbReference>
<evidence type="ECO:0000256" key="4">
    <source>
        <dbReference type="ARBA" id="ARBA00022643"/>
    </source>
</evidence>
<dbReference type="EMBL" id="BEXT01000001">
    <property type="protein sequence ID" value="GBC60589.1"/>
    <property type="molecule type" value="Genomic_DNA"/>
</dbReference>
<sequence length="615" mass="68688">MLLDHYARLGRCGAAMVVVANVAVSEDGITSLHNLRADHDDFIPGLARLAQAIRQGGAVTCLQLNHAGRYARTERPLLPSPIDSAHLTFDIASFRELINFFPFENRFRMTRKTVRRILSWRQGMSGADKDRIIRQFGQAAARAAEAGFDMVELHGATGYLLTQFLSPYTHKTPDGEPLSFEARIAFPLAVVREVRRRLPPGFPVGFRLLLREWVPEGIDLSEALKWAKILETEGIAWLSATSGTYGSMFSPKVRKITARSAYLREDTAALTRAVNVPAVISGRILTPVLGARLIREKAADLIGLGRPLVADIRWIEKARSGRKVRTCINCYGCLRAVASEQGLYCRRWPVWASERVELEQRLLDRHPGKMLCVISGPDDAARLTQALPVFIAPRNGFSLTLLFLKSGAERPCLSDTESHFVRRTETIWGDRLTCDIGRIEKRSDQTIGAAVESGGFGTIFMVRKPGASWQKRFIYRQQGRIIGLIGDDTRLRNMLVSLDLSVTSLLVMRYLSRFRDNAADVTPHYAHILTGPAEMARHRWEKMKKITKWDDRLPLTLVPSSGDVAADILKVVRDGGYGTLVMGKRGFTGLKRWLMGSVSAKVMQGLEHQTLFVVD</sequence>
<dbReference type="GO" id="GO:0051536">
    <property type="term" value="F:iron-sulfur cluster binding"/>
    <property type="evidence" value="ECO:0007669"/>
    <property type="project" value="UniProtKB-KW"/>
</dbReference>
<protein>
    <submittedName>
        <fullName evidence="11">NADH:flavin oxidoreductase</fullName>
    </submittedName>
</protein>
<organism evidence="11 12">
    <name type="scientific">Desulfonema ishimotonii</name>
    <dbReference type="NCBI Taxonomy" id="45657"/>
    <lineage>
        <taxon>Bacteria</taxon>
        <taxon>Pseudomonadati</taxon>
        <taxon>Thermodesulfobacteriota</taxon>
        <taxon>Desulfobacteria</taxon>
        <taxon>Desulfobacterales</taxon>
        <taxon>Desulfococcaceae</taxon>
        <taxon>Desulfonema</taxon>
    </lineage>
</organism>
<dbReference type="SUPFAM" id="SSF52402">
    <property type="entry name" value="Adenine nucleotide alpha hydrolases-like"/>
    <property type="match status" value="1"/>
</dbReference>
<evidence type="ECO:0000256" key="8">
    <source>
        <dbReference type="ARBA" id="ARBA00023014"/>
    </source>
</evidence>
<keyword evidence="3" id="KW-0285">Flavoprotein</keyword>
<dbReference type="Proteomes" id="UP000288096">
    <property type="component" value="Unassembled WGS sequence"/>
</dbReference>
<keyword evidence="12" id="KW-1185">Reference proteome</keyword>
<reference evidence="12" key="2">
    <citation type="submission" date="2019-01" db="EMBL/GenBank/DDBJ databases">
        <title>Genome sequence of Desulfonema ishimotonii strain Tokyo 01.</title>
        <authorList>
            <person name="Fukui M."/>
        </authorList>
    </citation>
    <scope>NUCLEOTIDE SEQUENCE [LARGE SCALE GENOMIC DNA]</scope>
    <source>
        <strain evidence="12">Tokyo 01</strain>
    </source>
</reference>
<dbReference type="SUPFAM" id="SSF51395">
    <property type="entry name" value="FMN-linked oxidoreductases"/>
    <property type="match status" value="1"/>
</dbReference>
<dbReference type="InterPro" id="IPR001155">
    <property type="entry name" value="OxRdtase_FMN_N"/>
</dbReference>
<dbReference type="AlphaFoldDB" id="A0A401FUE6"/>
<dbReference type="CDD" id="cd00293">
    <property type="entry name" value="USP-like"/>
    <property type="match status" value="1"/>
</dbReference>
<keyword evidence="6" id="KW-0560">Oxidoreductase</keyword>
<evidence type="ECO:0000313" key="12">
    <source>
        <dbReference type="Proteomes" id="UP000288096"/>
    </source>
</evidence>
<comment type="caution">
    <text evidence="11">The sequence shown here is derived from an EMBL/GenBank/DDBJ whole genome shotgun (WGS) entry which is preliminary data.</text>
</comment>
<evidence type="ECO:0000256" key="2">
    <source>
        <dbReference type="ARBA" id="ARBA00001966"/>
    </source>
</evidence>
<evidence type="ECO:0000259" key="9">
    <source>
        <dbReference type="Pfam" id="PF00582"/>
    </source>
</evidence>